<feature type="domain" description="ATP-grasp" evidence="2">
    <location>
        <begin position="108"/>
        <end position="293"/>
    </location>
</feature>
<reference evidence="3 4" key="1">
    <citation type="submission" date="2024-06" db="EMBL/GenBank/DDBJ databases">
        <title>Genome sequencing of Agrobacterium spp. from tobacco in Serbia.</title>
        <authorList>
            <person name="Ilicic R.J."/>
            <person name="Studholme D.J."/>
            <person name="Jelusic A."/>
            <person name="Barac G."/>
            <person name="Bagi F."/>
            <person name="Popovic Milovanovic T."/>
        </authorList>
    </citation>
    <scope>NUCLEOTIDE SEQUENCE [LARGE SCALE GENOMIC DNA]</scope>
    <source>
        <strain evidence="3 4">DA1</strain>
    </source>
</reference>
<evidence type="ECO:0000256" key="1">
    <source>
        <dbReference type="PROSITE-ProRule" id="PRU00409"/>
    </source>
</evidence>
<protein>
    <recommendedName>
        <fullName evidence="2">ATP-grasp domain-containing protein</fullName>
    </recommendedName>
</protein>
<name>A0ABD5LI73_AGRRD</name>
<dbReference type="PROSITE" id="PS50975">
    <property type="entry name" value="ATP_GRASP"/>
    <property type="match status" value="1"/>
</dbReference>
<dbReference type="Proteomes" id="UP001438189">
    <property type="component" value="Unassembled WGS sequence"/>
</dbReference>
<dbReference type="EMBL" id="JBETME010000005">
    <property type="protein sequence ID" value="MES4991545.1"/>
    <property type="molecule type" value="Genomic_DNA"/>
</dbReference>
<dbReference type="RefSeq" id="WP_060727261.1">
    <property type="nucleotide sequence ID" value="NZ_JAAQPQ010000005.1"/>
</dbReference>
<dbReference type="InterPro" id="IPR011761">
    <property type="entry name" value="ATP-grasp"/>
</dbReference>
<dbReference type="GeneID" id="92925711"/>
<dbReference type="SUPFAM" id="SSF56059">
    <property type="entry name" value="Glutathione synthetase ATP-binding domain-like"/>
    <property type="match status" value="1"/>
</dbReference>
<dbReference type="AlphaFoldDB" id="A0ABD5LI73"/>
<proteinExistence type="predicted"/>
<dbReference type="GO" id="GO:0005524">
    <property type="term" value="F:ATP binding"/>
    <property type="evidence" value="ECO:0007669"/>
    <property type="project" value="UniProtKB-UniRule"/>
</dbReference>
<comment type="caution">
    <text evidence="3">The sequence shown here is derived from an EMBL/GenBank/DDBJ whole genome shotgun (WGS) entry which is preliminary data.</text>
</comment>
<gene>
    <name evidence="3" type="ORF">ABVB70_14495</name>
</gene>
<keyword evidence="1" id="KW-0067">ATP-binding</keyword>
<sequence>MTKKVLLLDTAFAAVPIHSWLVAKGMDVWTMGNRAYDPLVLAAPERWIEGNYGDANFVASVLSERLFDAVIPGCTDVSMDTFVRLNFHNFYKLSHETDQTLNNKQLFRKTCEELDLPAPRVFSPTSLPSSGKIICKPVDSFSGRGVSVFAANDVTASAVAIENARKHSPVGNIICEEFVEGELRSYSAFLNSGRVRVAFSVREGSRYDPFAVDTSYLADEIDAPERLELQKSVEKLARHLDLCDGLLHVQYICGNSRIAIVEATRRCPGDLYAMLIEYSTGFPFASNYAAAFVGEAVDECPPVRRRILRHTVKQTGSSTFNGLEFTDLENIFRIVPVRRLGEAMNPKILERTALVFMDYQDDNALKLAYERRLDARQNR</sequence>
<evidence type="ECO:0000313" key="3">
    <source>
        <dbReference type="EMBL" id="MES4991545.1"/>
    </source>
</evidence>
<keyword evidence="1" id="KW-0547">Nucleotide-binding</keyword>
<dbReference type="Gene3D" id="3.30.470.20">
    <property type="entry name" value="ATP-grasp fold, B domain"/>
    <property type="match status" value="1"/>
</dbReference>
<organism evidence="3 4">
    <name type="scientific">Agrobacterium radiobacter</name>
    <dbReference type="NCBI Taxonomy" id="362"/>
    <lineage>
        <taxon>Bacteria</taxon>
        <taxon>Pseudomonadati</taxon>
        <taxon>Pseudomonadota</taxon>
        <taxon>Alphaproteobacteria</taxon>
        <taxon>Hyphomicrobiales</taxon>
        <taxon>Rhizobiaceae</taxon>
        <taxon>Rhizobium/Agrobacterium group</taxon>
        <taxon>Agrobacterium</taxon>
        <taxon>Agrobacterium tumefaciens complex</taxon>
    </lineage>
</organism>
<evidence type="ECO:0000259" key="2">
    <source>
        <dbReference type="PROSITE" id="PS50975"/>
    </source>
</evidence>
<evidence type="ECO:0000313" key="4">
    <source>
        <dbReference type="Proteomes" id="UP001438189"/>
    </source>
</evidence>
<accession>A0ABD5LI73</accession>